<protein>
    <submittedName>
        <fullName evidence="1">Pilus assembly protein PilM</fullName>
    </submittedName>
</protein>
<accession>A0ABT0U9I2</accession>
<evidence type="ECO:0000313" key="2">
    <source>
        <dbReference type="Proteomes" id="UP001202961"/>
    </source>
</evidence>
<keyword evidence="2" id="KW-1185">Reference proteome</keyword>
<dbReference type="RefSeq" id="WP_250931356.1">
    <property type="nucleotide sequence ID" value="NZ_JAMQBK010000063.1"/>
</dbReference>
<sequence length="369" mass="40157">MQLLQPAFRWQGAQASSTGWIGIEIGTTAIKIAQLERKDHQSRIARSIVVNADDERPFDVGCFESGRIGQEIRKALTSHGGFRGRNTACVLSMHFCGLRTLSSAAESDEERRELIGLELSPKVSSSRQKEAIEFDFWDCPNQPADENGMTPVHVLSIPSSLSYSVGRNLLAAGLNCQVLDGLPLTMMRSASLMDDTGAPDDQPVAILDWDHSAATLIVSQHNQPLLTRSIKGCGLQRLMTAIRQRLKISSVDAETLLKTYGIDGGEEANNSKRKLQIILSDLASDLLTELEEEISQTLEFFEMQFRGLCPSKLTLVGAGSCISNLSERLTQNVGIPSSAWQLNEHGPESGHPASLLASTASLSALGWEL</sequence>
<dbReference type="Gene3D" id="3.30.420.40">
    <property type="match status" value="2"/>
</dbReference>
<dbReference type="InterPro" id="IPR050696">
    <property type="entry name" value="FtsA/MreB"/>
</dbReference>
<name>A0ABT0U9I2_9BACT</name>
<dbReference type="PANTHER" id="PTHR32432">
    <property type="entry name" value="CELL DIVISION PROTEIN FTSA-RELATED"/>
    <property type="match status" value="1"/>
</dbReference>
<gene>
    <name evidence="1" type="primary">pilM</name>
    <name evidence="1" type="ORF">NB063_23540</name>
</gene>
<dbReference type="PANTHER" id="PTHR32432:SF3">
    <property type="entry name" value="ETHANOLAMINE UTILIZATION PROTEIN EUTJ"/>
    <property type="match status" value="1"/>
</dbReference>
<comment type="caution">
    <text evidence="1">The sequence shown here is derived from an EMBL/GenBank/DDBJ whole genome shotgun (WGS) entry which is preliminary data.</text>
</comment>
<dbReference type="EMBL" id="JAMQBK010000063">
    <property type="protein sequence ID" value="MCM2373597.1"/>
    <property type="molecule type" value="Genomic_DNA"/>
</dbReference>
<organism evidence="1 2">
    <name type="scientific">Aporhodopirellula aestuarii</name>
    <dbReference type="NCBI Taxonomy" id="2950107"/>
    <lineage>
        <taxon>Bacteria</taxon>
        <taxon>Pseudomonadati</taxon>
        <taxon>Planctomycetota</taxon>
        <taxon>Planctomycetia</taxon>
        <taxon>Pirellulales</taxon>
        <taxon>Pirellulaceae</taxon>
        <taxon>Aporhodopirellula</taxon>
    </lineage>
</organism>
<dbReference type="Proteomes" id="UP001202961">
    <property type="component" value="Unassembled WGS sequence"/>
</dbReference>
<proteinExistence type="predicted"/>
<reference evidence="1 2" key="1">
    <citation type="journal article" date="2022" name="Syst. Appl. Microbiol.">
        <title>Rhodopirellula aestuarii sp. nov., a novel member of the genus Rhodopirellula isolated from brackish sediments collected in the Tagus River estuary, Portugal.</title>
        <authorList>
            <person name="Vitorino I.R."/>
            <person name="Klimek D."/>
            <person name="Calusinska M."/>
            <person name="Lobo-da-Cunha A."/>
            <person name="Vasconcelos V."/>
            <person name="Lage O.M."/>
        </authorList>
    </citation>
    <scope>NUCLEOTIDE SEQUENCE [LARGE SCALE GENOMIC DNA]</scope>
    <source>
        <strain evidence="1 2">ICT_H3.1</strain>
    </source>
</reference>
<dbReference type="Gene3D" id="3.30.1490.300">
    <property type="match status" value="1"/>
</dbReference>
<evidence type="ECO:0000313" key="1">
    <source>
        <dbReference type="EMBL" id="MCM2373597.1"/>
    </source>
</evidence>